<evidence type="ECO:0000256" key="7">
    <source>
        <dbReference type="ARBA" id="ARBA00047407"/>
    </source>
</evidence>
<name>A0ABQ3VE21_9CHLR</name>
<keyword evidence="4 8" id="KW-0067">ATP-binding</keyword>
<reference evidence="10 11" key="1">
    <citation type="journal article" date="2021" name="Int. J. Syst. Evol. Microbiol.">
        <title>Reticulibacter mediterranei gen. nov., sp. nov., within the new family Reticulibacteraceae fam. nov., and Ktedonospora formicarum gen. nov., sp. nov., Ktedonobacter robiniae sp. nov., Dictyobacter formicarum sp. nov. and Dictyobacter arantiisoli sp. nov., belonging to the class Ktedonobacteria.</title>
        <authorList>
            <person name="Yabe S."/>
            <person name="Zheng Y."/>
            <person name="Wang C.M."/>
            <person name="Sakai Y."/>
            <person name="Abe K."/>
            <person name="Yokota A."/>
            <person name="Donadio S."/>
            <person name="Cavaletti L."/>
            <person name="Monciardini P."/>
        </authorList>
    </citation>
    <scope>NUCLEOTIDE SEQUENCE [LARGE SCALE GENOMIC DNA]</scope>
    <source>
        <strain evidence="10 11">SOSP1-9</strain>
    </source>
</reference>
<dbReference type="PROSITE" id="PS00571">
    <property type="entry name" value="AMIDASES"/>
    <property type="match status" value="1"/>
</dbReference>
<dbReference type="InterPro" id="IPR000120">
    <property type="entry name" value="Amidase"/>
</dbReference>
<comment type="function">
    <text evidence="6 8">Allows the formation of correctly charged Gln-tRNA(Gln) through the transamidation of misacylated Glu-tRNA(Gln) in organisms which lack glutaminyl-tRNA synthetase. The reaction takes place in the presence of glutamine and ATP through an activated gamma-phospho-Glu-tRNA(Gln).</text>
</comment>
<dbReference type="EC" id="6.3.5.7" evidence="8"/>
<feature type="domain" description="Amidase" evidence="9">
    <location>
        <begin position="25"/>
        <end position="465"/>
    </location>
</feature>
<proteinExistence type="inferred from homology"/>
<evidence type="ECO:0000256" key="4">
    <source>
        <dbReference type="ARBA" id="ARBA00022840"/>
    </source>
</evidence>
<comment type="subunit">
    <text evidence="8">Heterotrimer of A, B and C subunits.</text>
</comment>
<dbReference type="InterPro" id="IPR020556">
    <property type="entry name" value="Amidase_CS"/>
</dbReference>
<feature type="active site" description="Charge relay system" evidence="8">
    <location>
        <position position="80"/>
    </location>
</feature>
<comment type="similarity">
    <text evidence="1 8">Belongs to the amidase family. GatA subfamily.</text>
</comment>
<protein>
    <recommendedName>
        <fullName evidence="8">Glutamyl-tRNA(Gln) amidotransferase subunit A</fullName>
        <shortName evidence="8">Glu-ADT subunit A</shortName>
        <ecNumber evidence="8">6.3.5.7</ecNumber>
    </recommendedName>
</protein>
<accession>A0ABQ3VE21</accession>
<comment type="caution">
    <text evidence="10">The sequence shown here is derived from an EMBL/GenBank/DDBJ whole genome shotgun (WGS) entry which is preliminary data.</text>
</comment>
<evidence type="ECO:0000256" key="5">
    <source>
        <dbReference type="ARBA" id="ARBA00022917"/>
    </source>
</evidence>
<dbReference type="Proteomes" id="UP000635565">
    <property type="component" value="Unassembled WGS sequence"/>
</dbReference>
<organism evidence="10 11">
    <name type="scientific">Dictyobacter formicarum</name>
    <dbReference type="NCBI Taxonomy" id="2778368"/>
    <lineage>
        <taxon>Bacteria</taxon>
        <taxon>Bacillati</taxon>
        <taxon>Chloroflexota</taxon>
        <taxon>Ktedonobacteria</taxon>
        <taxon>Ktedonobacterales</taxon>
        <taxon>Dictyobacteraceae</taxon>
        <taxon>Dictyobacter</taxon>
    </lineage>
</organism>
<dbReference type="InterPro" id="IPR036928">
    <property type="entry name" value="AS_sf"/>
</dbReference>
<keyword evidence="2 8" id="KW-0436">Ligase</keyword>
<dbReference type="NCBIfam" id="TIGR00132">
    <property type="entry name" value="gatA"/>
    <property type="match status" value="1"/>
</dbReference>
<sequence length="486" mass="53059">MTELYKLSISEAGALLRQRKISAVELTQAHLDRIREIEPKVKAFTLVTDELALQQAREADKRLASGENLHPLTGIPLAIKDVICTKDITTTCGSRMLENFKPPFDATVMERLNTTGFVMVGKTNMDEFAMGSSTEHSAFFPTNNPWDLERAPGGSSGGSAAAVAAGMAMGSYGSDTGGSIRQPGSLCNLVGLKPTYGRVSRFGLVAFASSLDQIGPFARNARDAAILLQAIAGHDHRDSTSSPEPVQDYESALSGSIKGLRIGVPDEYWVEGTQPAVVETVKANIERLREMGAEISPVSLPHTKYGVAAYYIIAPAEASSNLARYDGVKYGYSYRDTSDMWEAMEKTREYGFGAEVKRRIMLGTYALSAGYYDAYYKRAEKVRTLIKQDFDKAFEKFDALVSPASPTVAFKIGEISDPYQMYLQDVFTIPANLAGICGVSIPGGFSENLPVGLQLLGNVFKEDVILRIADAFEQVTDYHTRWPNNL</sequence>
<dbReference type="InterPro" id="IPR004412">
    <property type="entry name" value="GatA"/>
</dbReference>
<feature type="active site" description="Acyl-ester intermediate" evidence="8">
    <location>
        <position position="179"/>
    </location>
</feature>
<feature type="active site" description="Charge relay system" evidence="8">
    <location>
        <position position="155"/>
    </location>
</feature>
<dbReference type="SUPFAM" id="SSF75304">
    <property type="entry name" value="Amidase signature (AS) enzymes"/>
    <property type="match status" value="1"/>
</dbReference>
<dbReference type="RefSeq" id="WP_201361842.1">
    <property type="nucleotide sequence ID" value="NZ_BNJJ01000005.1"/>
</dbReference>
<keyword evidence="11" id="KW-1185">Reference proteome</keyword>
<evidence type="ECO:0000256" key="6">
    <source>
        <dbReference type="ARBA" id="ARBA00025295"/>
    </source>
</evidence>
<keyword evidence="3 8" id="KW-0547">Nucleotide-binding</keyword>
<dbReference type="EMBL" id="BNJJ01000005">
    <property type="protein sequence ID" value="GHO84205.1"/>
    <property type="molecule type" value="Genomic_DNA"/>
</dbReference>
<dbReference type="Gene3D" id="3.90.1300.10">
    <property type="entry name" value="Amidase signature (AS) domain"/>
    <property type="match status" value="1"/>
</dbReference>
<dbReference type="PANTHER" id="PTHR11895">
    <property type="entry name" value="TRANSAMIDASE"/>
    <property type="match status" value="1"/>
</dbReference>
<evidence type="ECO:0000256" key="8">
    <source>
        <dbReference type="HAMAP-Rule" id="MF_00120"/>
    </source>
</evidence>
<evidence type="ECO:0000256" key="2">
    <source>
        <dbReference type="ARBA" id="ARBA00022598"/>
    </source>
</evidence>
<evidence type="ECO:0000256" key="1">
    <source>
        <dbReference type="ARBA" id="ARBA00008069"/>
    </source>
</evidence>
<evidence type="ECO:0000256" key="3">
    <source>
        <dbReference type="ARBA" id="ARBA00022741"/>
    </source>
</evidence>
<evidence type="ECO:0000313" key="11">
    <source>
        <dbReference type="Proteomes" id="UP000635565"/>
    </source>
</evidence>
<dbReference type="PANTHER" id="PTHR11895:SF151">
    <property type="entry name" value="GLUTAMYL-TRNA(GLN) AMIDOTRANSFERASE SUBUNIT A"/>
    <property type="match status" value="1"/>
</dbReference>
<comment type="catalytic activity">
    <reaction evidence="7 8">
        <text>L-glutamyl-tRNA(Gln) + L-glutamine + ATP + H2O = L-glutaminyl-tRNA(Gln) + L-glutamate + ADP + phosphate + H(+)</text>
        <dbReference type="Rhea" id="RHEA:17521"/>
        <dbReference type="Rhea" id="RHEA-COMP:9681"/>
        <dbReference type="Rhea" id="RHEA-COMP:9684"/>
        <dbReference type="ChEBI" id="CHEBI:15377"/>
        <dbReference type="ChEBI" id="CHEBI:15378"/>
        <dbReference type="ChEBI" id="CHEBI:29985"/>
        <dbReference type="ChEBI" id="CHEBI:30616"/>
        <dbReference type="ChEBI" id="CHEBI:43474"/>
        <dbReference type="ChEBI" id="CHEBI:58359"/>
        <dbReference type="ChEBI" id="CHEBI:78520"/>
        <dbReference type="ChEBI" id="CHEBI:78521"/>
        <dbReference type="ChEBI" id="CHEBI:456216"/>
        <dbReference type="EC" id="6.3.5.7"/>
    </reaction>
</comment>
<dbReference type="InterPro" id="IPR023631">
    <property type="entry name" value="Amidase_dom"/>
</dbReference>
<dbReference type="HAMAP" id="MF_00120">
    <property type="entry name" value="GatA"/>
    <property type="match status" value="1"/>
</dbReference>
<dbReference type="Pfam" id="PF01425">
    <property type="entry name" value="Amidase"/>
    <property type="match status" value="1"/>
</dbReference>
<keyword evidence="5 8" id="KW-0648">Protein biosynthesis</keyword>
<gene>
    <name evidence="8 10" type="primary">gatA</name>
    <name evidence="10" type="ORF">KSZ_22110</name>
</gene>
<evidence type="ECO:0000259" key="9">
    <source>
        <dbReference type="Pfam" id="PF01425"/>
    </source>
</evidence>
<evidence type="ECO:0000313" key="10">
    <source>
        <dbReference type="EMBL" id="GHO84205.1"/>
    </source>
</evidence>